<evidence type="ECO:0000256" key="9">
    <source>
        <dbReference type="ARBA" id="ARBA00023157"/>
    </source>
</evidence>
<dbReference type="GO" id="GO:0005615">
    <property type="term" value="C:extracellular space"/>
    <property type="evidence" value="ECO:0007669"/>
    <property type="project" value="TreeGrafter"/>
</dbReference>
<dbReference type="PROSITE" id="PS00288">
    <property type="entry name" value="TIMP"/>
    <property type="match status" value="1"/>
</dbReference>
<gene>
    <name evidence="17" type="ORF">F7725_014488</name>
</gene>
<keyword evidence="4" id="KW-0964">Secreted</keyword>
<evidence type="ECO:0000313" key="17">
    <source>
        <dbReference type="EMBL" id="KAF3853800.1"/>
    </source>
</evidence>
<keyword evidence="10" id="KW-0481">Metalloenzyme inhibitor</keyword>
<feature type="chain" id="PRO_5029536686" description="Metalloproteinase inhibitor 2" evidence="15">
    <location>
        <begin position="29"/>
        <end position="210"/>
    </location>
</feature>
<dbReference type="SUPFAM" id="SSF50242">
    <property type="entry name" value="TIMP-like"/>
    <property type="match status" value="1"/>
</dbReference>
<feature type="site" description="Involved in metalloproteinase-binding" evidence="13">
    <location>
        <position position="42"/>
    </location>
</feature>
<reference evidence="17 18" key="1">
    <citation type="submission" date="2020-03" db="EMBL/GenBank/DDBJ databases">
        <title>Dissostichus mawsoni Genome sequencing and assembly.</title>
        <authorList>
            <person name="Park H."/>
        </authorList>
    </citation>
    <scope>NUCLEOTIDE SEQUENCE [LARGE SCALE GENOMIC DNA]</scope>
    <source>
        <strain evidence="17">DM0001</strain>
        <tissue evidence="17">Muscle</tissue>
    </source>
</reference>
<organism evidence="17 18">
    <name type="scientific">Dissostichus mawsoni</name>
    <name type="common">Antarctic cod</name>
    <dbReference type="NCBI Taxonomy" id="36200"/>
    <lineage>
        <taxon>Eukaryota</taxon>
        <taxon>Metazoa</taxon>
        <taxon>Chordata</taxon>
        <taxon>Craniata</taxon>
        <taxon>Vertebrata</taxon>
        <taxon>Euteleostomi</taxon>
        <taxon>Actinopterygii</taxon>
        <taxon>Neopterygii</taxon>
        <taxon>Teleostei</taxon>
        <taxon>Neoteleostei</taxon>
        <taxon>Acanthomorphata</taxon>
        <taxon>Eupercaria</taxon>
        <taxon>Perciformes</taxon>
        <taxon>Notothenioidei</taxon>
        <taxon>Nototheniidae</taxon>
        <taxon>Dissostichus</taxon>
    </lineage>
</organism>
<feature type="binding site" evidence="12">
    <location>
        <position position="29"/>
    </location>
    <ligand>
        <name>Zn(2+)</name>
        <dbReference type="ChEBI" id="CHEBI:29105"/>
        <note>ligand shared with metalloproteinase partner</note>
    </ligand>
</feature>
<dbReference type="SMART" id="SM00206">
    <property type="entry name" value="NTR"/>
    <property type="match status" value="1"/>
</dbReference>
<sequence>MKMPFNVNGILCTLALLLLWRAEELVEACSCAPVHPQQAFCNADVVIRAKVVGESEVDTGNDIYGNPIKRIQYEVKQIKMFKGPTQDIDTIFTAPMSAVCGVTLDSEANGRMHVTLCDYIMPWDSLSNTQKKGLTQRYQMGCECKIVRCPSLPCEISAPEECLWTDMMIEKQVHGRQANHYACVKRADGSCSWYRGIASPKKEFLDADDP</sequence>
<comment type="similarity">
    <text evidence="2">Belongs to the protease inhibitor I35 (TIMP) family.</text>
</comment>
<keyword evidence="18" id="KW-1185">Reference proteome</keyword>
<dbReference type="PROSITE" id="PS50189">
    <property type="entry name" value="NTR"/>
    <property type="match status" value="1"/>
</dbReference>
<feature type="disulfide bond" evidence="14">
    <location>
        <begin position="144"/>
        <end position="191"/>
    </location>
</feature>
<dbReference type="EMBL" id="JAAKFY010000008">
    <property type="protein sequence ID" value="KAF3853800.1"/>
    <property type="molecule type" value="Genomic_DNA"/>
</dbReference>
<dbReference type="GO" id="GO:0046872">
    <property type="term" value="F:metal ion binding"/>
    <property type="evidence" value="ECO:0007669"/>
    <property type="project" value="UniProtKB-KW"/>
</dbReference>
<dbReference type="InterPro" id="IPR008993">
    <property type="entry name" value="TIMP-like_OB-fold"/>
</dbReference>
<evidence type="ECO:0000256" key="15">
    <source>
        <dbReference type="SAM" id="SignalP"/>
    </source>
</evidence>
<evidence type="ECO:0000256" key="11">
    <source>
        <dbReference type="ARBA" id="ARBA00030102"/>
    </source>
</evidence>
<feature type="site" description="Involved in metalloproteinase-binding" evidence="13">
    <location>
        <position position="69"/>
    </location>
</feature>
<dbReference type="GO" id="GO:0009725">
    <property type="term" value="P:response to hormone"/>
    <property type="evidence" value="ECO:0007669"/>
    <property type="project" value="TreeGrafter"/>
</dbReference>
<name>A0A7J5YWF5_DISMA</name>
<comment type="subcellular location">
    <subcellularLocation>
        <location evidence="1">Secreted</location>
    </subcellularLocation>
</comment>
<evidence type="ECO:0000256" key="2">
    <source>
        <dbReference type="ARBA" id="ARBA00011027"/>
    </source>
</evidence>
<evidence type="ECO:0000256" key="4">
    <source>
        <dbReference type="ARBA" id="ARBA00022525"/>
    </source>
</evidence>
<feature type="disulfide bond" evidence="14">
    <location>
        <begin position="29"/>
        <end position="100"/>
    </location>
</feature>
<dbReference type="Proteomes" id="UP000518266">
    <property type="component" value="Unassembled WGS sequence"/>
</dbReference>
<accession>A0A7J5YWF5</accession>
<evidence type="ECO:0000256" key="7">
    <source>
        <dbReference type="ARBA" id="ARBA00022723"/>
    </source>
</evidence>
<evidence type="ECO:0000256" key="12">
    <source>
        <dbReference type="PIRSR" id="PIRSR601820-1"/>
    </source>
</evidence>
<dbReference type="InterPro" id="IPR027465">
    <property type="entry name" value="TIMP_C"/>
</dbReference>
<dbReference type="GO" id="GO:0002020">
    <property type="term" value="F:protease binding"/>
    <property type="evidence" value="ECO:0007669"/>
    <property type="project" value="TreeGrafter"/>
</dbReference>
<dbReference type="GO" id="GO:0034097">
    <property type="term" value="P:response to cytokine"/>
    <property type="evidence" value="ECO:0007669"/>
    <property type="project" value="TreeGrafter"/>
</dbReference>
<dbReference type="OrthoDB" id="6041373at2759"/>
<evidence type="ECO:0000256" key="6">
    <source>
        <dbReference type="ARBA" id="ARBA00022690"/>
    </source>
</evidence>
<keyword evidence="6" id="KW-0646">Protease inhibitor</keyword>
<dbReference type="AlphaFoldDB" id="A0A7J5YWF5"/>
<feature type="disulfide bond" evidence="14">
    <location>
        <begin position="41"/>
        <end position="142"/>
    </location>
</feature>
<dbReference type="Gene3D" id="3.90.370.10">
    <property type="entry name" value="Tissue inhibitor of metalloproteinase-1. Chain B, domain 1"/>
    <property type="match status" value="1"/>
</dbReference>
<dbReference type="InterPro" id="IPR001820">
    <property type="entry name" value="TIMP"/>
</dbReference>
<dbReference type="GO" id="GO:0008191">
    <property type="term" value="F:metalloendopeptidase inhibitor activity"/>
    <property type="evidence" value="ECO:0007669"/>
    <property type="project" value="InterPro"/>
</dbReference>
<evidence type="ECO:0000256" key="14">
    <source>
        <dbReference type="PIRSR" id="PIRSR601820-3"/>
    </source>
</evidence>
<keyword evidence="9 14" id="KW-1015">Disulfide bond</keyword>
<evidence type="ECO:0000256" key="8">
    <source>
        <dbReference type="ARBA" id="ARBA00022833"/>
    </source>
</evidence>
<feature type="disulfide bond" evidence="14">
    <location>
        <begin position="149"/>
        <end position="154"/>
    </location>
</feature>
<dbReference type="GO" id="GO:0031012">
    <property type="term" value="C:extracellular matrix"/>
    <property type="evidence" value="ECO:0007669"/>
    <property type="project" value="TreeGrafter"/>
</dbReference>
<feature type="disulfide bond" evidence="14">
    <location>
        <begin position="31"/>
        <end position="117"/>
    </location>
</feature>
<dbReference type="GO" id="GO:0051045">
    <property type="term" value="P:negative regulation of membrane protein ectodomain proteolysis"/>
    <property type="evidence" value="ECO:0007669"/>
    <property type="project" value="TreeGrafter"/>
</dbReference>
<evidence type="ECO:0000259" key="16">
    <source>
        <dbReference type="PROSITE" id="PS50189"/>
    </source>
</evidence>
<feature type="disulfide bond" evidence="14">
    <location>
        <begin position="162"/>
        <end position="183"/>
    </location>
</feature>
<dbReference type="PANTHER" id="PTHR11844:SF24">
    <property type="entry name" value="METALLOPROTEINASE INHIBITOR 2"/>
    <property type="match status" value="1"/>
</dbReference>
<dbReference type="CDD" id="cd03585">
    <property type="entry name" value="NTR_TIMP"/>
    <property type="match status" value="1"/>
</dbReference>
<dbReference type="PANTHER" id="PTHR11844">
    <property type="entry name" value="METALLOPROTEASE INHIBITOR"/>
    <property type="match status" value="1"/>
</dbReference>
<dbReference type="InterPro" id="IPR030490">
    <property type="entry name" value="TIMP_CS"/>
</dbReference>
<dbReference type="Gene3D" id="2.40.50.120">
    <property type="match status" value="1"/>
</dbReference>
<evidence type="ECO:0000313" key="18">
    <source>
        <dbReference type="Proteomes" id="UP000518266"/>
    </source>
</evidence>
<protein>
    <recommendedName>
        <fullName evidence="3">Metalloproteinase inhibitor 2</fullName>
    </recommendedName>
    <alternativeName>
        <fullName evidence="11">Tissue inhibitor of metalloproteinases 2</fullName>
    </alternativeName>
</protein>
<proteinExistence type="inferred from homology"/>
<dbReference type="Pfam" id="PF00965">
    <property type="entry name" value="TIMP"/>
    <property type="match status" value="1"/>
</dbReference>
<dbReference type="FunFam" id="3.90.370.10:FF:000001">
    <property type="entry name" value="Metalloproteinase inhibitor 3"/>
    <property type="match status" value="1"/>
</dbReference>
<feature type="domain" description="NTR" evidence="16">
    <location>
        <begin position="29"/>
        <end position="142"/>
    </location>
</feature>
<keyword evidence="8 12" id="KW-0862">Zinc</keyword>
<keyword evidence="7 12" id="KW-0479">Metal-binding</keyword>
<dbReference type="InterPro" id="IPR001134">
    <property type="entry name" value="Netrin_domain"/>
</dbReference>
<keyword evidence="15" id="KW-0732">Signal</keyword>
<evidence type="ECO:0000256" key="13">
    <source>
        <dbReference type="PIRSR" id="PIRSR601820-2"/>
    </source>
</evidence>
<evidence type="ECO:0000256" key="1">
    <source>
        <dbReference type="ARBA" id="ARBA00004613"/>
    </source>
</evidence>
<evidence type="ECO:0000256" key="3">
    <source>
        <dbReference type="ARBA" id="ARBA00013520"/>
    </source>
</evidence>
<feature type="signal peptide" evidence="15">
    <location>
        <begin position="1"/>
        <end position="28"/>
    </location>
</feature>
<evidence type="ECO:0000256" key="5">
    <source>
        <dbReference type="ARBA" id="ARBA00022608"/>
    </source>
</evidence>
<keyword evidence="5" id="KW-0483">Metalloprotease inhibitor</keyword>
<comment type="caution">
    <text evidence="17">The sequence shown here is derived from an EMBL/GenBank/DDBJ whole genome shotgun (WGS) entry which is preliminary data.</text>
</comment>
<evidence type="ECO:0000256" key="10">
    <source>
        <dbReference type="ARBA" id="ARBA00023215"/>
    </source>
</evidence>